<evidence type="ECO:0000313" key="2">
    <source>
        <dbReference type="Proteomes" id="UP000578077"/>
    </source>
</evidence>
<accession>A0A841EAA5</accession>
<organism evidence="1 2">
    <name type="scientific">Streptomonospora salina</name>
    <dbReference type="NCBI Taxonomy" id="104205"/>
    <lineage>
        <taxon>Bacteria</taxon>
        <taxon>Bacillati</taxon>
        <taxon>Actinomycetota</taxon>
        <taxon>Actinomycetes</taxon>
        <taxon>Streptosporangiales</taxon>
        <taxon>Nocardiopsidaceae</taxon>
        <taxon>Streptomonospora</taxon>
    </lineage>
</organism>
<dbReference type="AlphaFoldDB" id="A0A841EAA5"/>
<gene>
    <name evidence="1" type="ORF">HNR25_003683</name>
</gene>
<reference evidence="1 2" key="1">
    <citation type="submission" date="2020-08" db="EMBL/GenBank/DDBJ databases">
        <title>Sequencing the genomes of 1000 actinobacteria strains.</title>
        <authorList>
            <person name="Klenk H.-P."/>
        </authorList>
    </citation>
    <scope>NUCLEOTIDE SEQUENCE [LARGE SCALE GENOMIC DNA]</scope>
    <source>
        <strain evidence="1 2">DSM 44593</strain>
    </source>
</reference>
<name>A0A841EAA5_9ACTN</name>
<dbReference type="EMBL" id="JACHLY010000001">
    <property type="protein sequence ID" value="MBB5999932.1"/>
    <property type="molecule type" value="Genomic_DNA"/>
</dbReference>
<protein>
    <submittedName>
        <fullName evidence="1">Uncharacterized protein</fullName>
    </submittedName>
</protein>
<sequence length="39" mass="4033">MATAVRSARLLRVQYALANVPMVSVSTMSHDDGGGSGEP</sequence>
<comment type="caution">
    <text evidence="1">The sequence shown here is derived from an EMBL/GenBank/DDBJ whole genome shotgun (WGS) entry which is preliminary data.</text>
</comment>
<dbReference type="Proteomes" id="UP000578077">
    <property type="component" value="Unassembled WGS sequence"/>
</dbReference>
<proteinExistence type="predicted"/>
<keyword evidence="2" id="KW-1185">Reference proteome</keyword>
<evidence type="ECO:0000313" key="1">
    <source>
        <dbReference type="EMBL" id="MBB5999932.1"/>
    </source>
</evidence>